<dbReference type="Proteomes" id="UP000252519">
    <property type="component" value="Unassembled WGS sequence"/>
</dbReference>
<proteinExistence type="predicted"/>
<reference evidence="2 3" key="1">
    <citation type="submission" date="2014-10" db="EMBL/GenBank/DDBJ databases">
        <title>Draft genome of the hookworm Ancylostoma caninum.</title>
        <authorList>
            <person name="Mitreva M."/>
        </authorList>
    </citation>
    <scope>NUCLEOTIDE SEQUENCE [LARGE SCALE GENOMIC DNA]</scope>
    <source>
        <strain evidence="2 3">Baltimore</strain>
    </source>
</reference>
<comment type="caution">
    <text evidence="2">The sequence shown here is derived from an EMBL/GenBank/DDBJ whole genome shotgun (WGS) entry which is preliminary data.</text>
</comment>
<name>A0A368FQ49_ANCCA</name>
<feature type="region of interest" description="Disordered" evidence="1">
    <location>
        <begin position="1"/>
        <end position="22"/>
    </location>
</feature>
<dbReference type="STRING" id="29170.A0A368FQ49"/>
<dbReference type="OrthoDB" id="10457748at2759"/>
<sequence length="116" mass="12963">MRSPPLMSPTQEPMPPQAAMARPMSNGEMVTQPIRMVPTPQQPVIPSHFFTYEPNLLTNAHPEICLAGCVLHMFDMDRTITDKIEQHSSGDINGGDMNLEQKPMQKEPEHHSLTSS</sequence>
<organism evidence="2 3">
    <name type="scientific">Ancylostoma caninum</name>
    <name type="common">Dog hookworm</name>
    <dbReference type="NCBI Taxonomy" id="29170"/>
    <lineage>
        <taxon>Eukaryota</taxon>
        <taxon>Metazoa</taxon>
        <taxon>Ecdysozoa</taxon>
        <taxon>Nematoda</taxon>
        <taxon>Chromadorea</taxon>
        <taxon>Rhabditida</taxon>
        <taxon>Rhabditina</taxon>
        <taxon>Rhabditomorpha</taxon>
        <taxon>Strongyloidea</taxon>
        <taxon>Ancylostomatidae</taxon>
        <taxon>Ancylostomatinae</taxon>
        <taxon>Ancylostoma</taxon>
    </lineage>
</organism>
<evidence type="ECO:0000313" key="3">
    <source>
        <dbReference type="Proteomes" id="UP000252519"/>
    </source>
</evidence>
<protein>
    <submittedName>
        <fullName evidence="2">Uncharacterized protein</fullName>
    </submittedName>
</protein>
<accession>A0A368FQ49</accession>
<evidence type="ECO:0000313" key="2">
    <source>
        <dbReference type="EMBL" id="RCN34192.1"/>
    </source>
</evidence>
<dbReference type="EMBL" id="JOJR01000813">
    <property type="protein sequence ID" value="RCN34192.1"/>
    <property type="molecule type" value="Genomic_DNA"/>
</dbReference>
<keyword evidence="3" id="KW-1185">Reference proteome</keyword>
<feature type="compositionally biased region" description="Basic and acidic residues" evidence="1">
    <location>
        <begin position="103"/>
        <end position="116"/>
    </location>
</feature>
<gene>
    <name evidence="2" type="ORF">ANCCAN_19967</name>
</gene>
<feature type="region of interest" description="Disordered" evidence="1">
    <location>
        <begin position="86"/>
        <end position="116"/>
    </location>
</feature>
<evidence type="ECO:0000256" key="1">
    <source>
        <dbReference type="SAM" id="MobiDB-lite"/>
    </source>
</evidence>
<dbReference type="AlphaFoldDB" id="A0A368FQ49"/>